<evidence type="ECO:0000313" key="1">
    <source>
        <dbReference type="EMBL" id="AQS50910.1"/>
    </source>
</evidence>
<dbReference type="Proteomes" id="UP000189369">
    <property type="component" value="Chromosome"/>
</dbReference>
<evidence type="ECO:0000313" key="2">
    <source>
        <dbReference type="Proteomes" id="UP000189369"/>
    </source>
</evidence>
<protein>
    <recommendedName>
        <fullName evidence="3">Motility protein</fullName>
    </recommendedName>
</protein>
<name>A0A1U9JYP1_9BURK</name>
<dbReference type="KEGG" id="phn:PAEH1_03780"/>
<sequence>MSGSVESVVSASIALQGHALAQEKDNLLLKKVLANQEQTIMSLLDAAAVTPKTGPQPLAQSGAVGTQVHVTA</sequence>
<reference evidence="1 2" key="1">
    <citation type="submission" date="2017-01" db="EMBL/GenBank/DDBJ databases">
        <title>Complete Genome Sequence of Paenalcaligenes hominis, Isolated from a paraplegic Patient with neurogenic bladder.</title>
        <authorList>
            <person name="Mukhopadhyay R."/>
            <person name="Joaquin J."/>
            <person name="Hogue R."/>
            <person name="Kilaru A."/>
            <person name="Jospin G."/>
            <person name="Mars K."/>
            <person name="Eisen J.A."/>
            <person name="Chaturvedi V."/>
        </authorList>
    </citation>
    <scope>NUCLEOTIDE SEQUENCE [LARGE SCALE GENOMIC DNA]</scope>
    <source>
        <strain evidence="1 2">15S00501</strain>
    </source>
</reference>
<evidence type="ECO:0008006" key="3">
    <source>
        <dbReference type="Google" id="ProtNLM"/>
    </source>
</evidence>
<gene>
    <name evidence="1" type="ORF">PAEH1_03780</name>
</gene>
<dbReference type="EMBL" id="CP019697">
    <property type="protein sequence ID" value="AQS50910.1"/>
    <property type="molecule type" value="Genomic_DNA"/>
</dbReference>
<accession>A0A1U9JYP1</accession>
<dbReference type="AlphaFoldDB" id="A0A1U9JYP1"/>
<organism evidence="1 2">
    <name type="scientific">Paenalcaligenes hominis</name>
    <dbReference type="NCBI Taxonomy" id="643674"/>
    <lineage>
        <taxon>Bacteria</taxon>
        <taxon>Pseudomonadati</taxon>
        <taxon>Pseudomonadota</taxon>
        <taxon>Betaproteobacteria</taxon>
        <taxon>Burkholderiales</taxon>
        <taxon>Alcaligenaceae</taxon>
        <taxon>Paenalcaligenes</taxon>
    </lineage>
</organism>
<dbReference type="OrthoDB" id="8637512at2"/>
<proteinExistence type="predicted"/>